<keyword evidence="2" id="KW-0812">Transmembrane</keyword>
<feature type="compositionally biased region" description="Basic and acidic residues" evidence="1">
    <location>
        <begin position="23"/>
        <end position="53"/>
    </location>
</feature>
<feature type="region of interest" description="Disordered" evidence="1">
    <location>
        <begin position="378"/>
        <end position="445"/>
    </location>
</feature>
<dbReference type="AlphaFoldDB" id="A0A7S0DHX9"/>
<keyword evidence="2" id="KW-1133">Transmembrane helix</keyword>
<organism evidence="3">
    <name type="scientific">Amorphochlora amoebiformis</name>
    <dbReference type="NCBI Taxonomy" id="1561963"/>
    <lineage>
        <taxon>Eukaryota</taxon>
        <taxon>Sar</taxon>
        <taxon>Rhizaria</taxon>
        <taxon>Cercozoa</taxon>
        <taxon>Chlorarachniophyceae</taxon>
        <taxon>Amorphochlora</taxon>
    </lineage>
</organism>
<protein>
    <recommendedName>
        <fullName evidence="4">DUF4203 domain-containing protein</fullName>
    </recommendedName>
</protein>
<feature type="transmembrane region" description="Helical" evidence="2">
    <location>
        <begin position="189"/>
        <end position="210"/>
    </location>
</feature>
<evidence type="ECO:0008006" key="4">
    <source>
        <dbReference type="Google" id="ProtNLM"/>
    </source>
</evidence>
<feature type="transmembrane region" description="Helical" evidence="2">
    <location>
        <begin position="217"/>
        <end position="240"/>
    </location>
</feature>
<feature type="compositionally biased region" description="Polar residues" evidence="1">
    <location>
        <begin position="402"/>
        <end position="419"/>
    </location>
</feature>
<dbReference type="EMBL" id="HBEM01018573">
    <property type="protein sequence ID" value="CAD8453742.1"/>
    <property type="molecule type" value="Transcribed_RNA"/>
</dbReference>
<name>A0A7S0DHX9_9EUKA</name>
<proteinExistence type="predicted"/>
<feature type="region of interest" description="Disordered" evidence="1">
    <location>
        <begin position="1"/>
        <end position="113"/>
    </location>
</feature>
<sequence>MMHKLLWNPHLLRSSRKRSKNQPKKDSTDKILSSNKDDEKKGNILPKREKSPPPERVQNNTDKKENGKILSKQQKSPSPAPAKKRTDTKETHPKPVKKTAKSAPAKKPVKDTMPSWDVTYAPTVVELPPPALGAPSPLGGPPAAVEEDKRSCRLLGFTPTVQTCGFMALSLIIAGLLTTFWTTKSEGALAFWVGFVCGCILVLIGGKAFFNLTDDDIVLLIGLTVGLLVGIASLYFIWIAHTLSTLMVVGLVIYSAVRFGPYLIRQFGNHWWLWCLSFLLILPIIIFGWNLYRVLAHFVKTALGALLITVGVEYFLNAYTTLLNPKFHILRLVDGSRLDCHGGTCVGEMSFWIIVTLIGSFVHNFGISEFHSFKRKSRSRSPSEAESEQKLFSPSTEKDPMNYSNQRSYNSTGQTSNRSPFGKEIAGGNGDHLYSSAYKSINLQK</sequence>
<feature type="transmembrane region" description="Helical" evidence="2">
    <location>
        <begin position="154"/>
        <end position="177"/>
    </location>
</feature>
<evidence type="ECO:0000313" key="3">
    <source>
        <dbReference type="EMBL" id="CAD8453742.1"/>
    </source>
</evidence>
<accession>A0A7S0DHX9</accession>
<gene>
    <name evidence="3" type="ORF">LAMO00422_LOCUS12682</name>
</gene>
<feature type="compositionally biased region" description="Basic and acidic residues" evidence="1">
    <location>
        <begin position="84"/>
        <end position="93"/>
    </location>
</feature>
<feature type="transmembrane region" description="Helical" evidence="2">
    <location>
        <begin position="298"/>
        <end position="316"/>
    </location>
</feature>
<evidence type="ECO:0000256" key="1">
    <source>
        <dbReference type="SAM" id="MobiDB-lite"/>
    </source>
</evidence>
<feature type="transmembrane region" description="Helical" evidence="2">
    <location>
        <begin position="271"/>
        <end position="292"/>
    </location>
</feature>
<feature type="compositionally biased region" description="Basic residues" evidence="1">
    <location>
        <begin position="13"/>
        <end position="22"/>
    </location>
</feature>
<reference evidence="3" key="1">
    <citation type="submission" date="2021-01" db="EMBL/GenBank/DDBJ databases">
        <authorList>
            <person name="Corre E."/>
            <person name="Pelletier E."/>
            <person name="Niang G."/>
            <person name="Scheremetjew M."/>
            <person name="Finn R."/>
            <person name="Kale V."/>
            <person name="Holt S."/>
            <person name="Cochrane G."/>
            <person name="Meng A."/>
            <person name="Brown T."/>
            <person name="Cohen L."/>
        </authorList>
    </citation>
    <scope>NUCLEOTIDE SEQUENCE</scope>
    <source>
        <strain evidence="3">CCMP2058</strain>
    </source>
</reference>
<keyword evidence="2" id="KW-0472">Membrane</keyword>
<evidence type="ECO:0000256" key="2">
    <source>
        <dbReference type="SAM" id="Phobius"/>
    </source>
</evidence>